<dbReference type="InterPro" id="IPR000683">
    <property type="entry name" value="Gfo/Idh/MocA-like_OxRdtase_N"/>
</dbReference>
<dbReference type="EMBL" id="JASCXX010000015">
    <property type="protein sequence ID" value="MDI6450022.1"/>
    <property type="molecule type" value="Genomic_DNA"/>
</dbReference>
<evidence type="ECO:0000259" key="2">
    <source>
        <dbReference type="Pfam" id="PF22725"/>
    </source>
</evidence>
<dbReference type="RefSeq" id="WP_349245430.1">
    <property type="nucleotide sequence ID" value="NZ_JASCXX010000015.1"/>
</dbReference>
<keyword evidence="4" id="KW-1185">Reference proteome</keyword>
<dbReference type="InterPro" id="IPR036291">
    <property type="entry name" value="NAD(P)-bd_dom_sf"/>
</dbReference>
<evidence type="ECO:0000313" key="3">
    <source>
        <dbReference type="EMBL" id="MDI6450022.1"/>
    </source>
</evidence>
<dbReference type="Pfam" id="PF01408">
    <property type="entry name" value="GFO_IDH_MocA"/>
    <property type="match status" value="1"/>
</dbReference>
<evidence type="ECO:0000313" key="4">
    <source>
        <dbReference type="Proteomes" id="UP001431776"/>
    </source>
</evidence>
<dbReference type="SUPFAM" id="SSF55347">
    <property type="entry name" value="Glyceraldehyde-3-phosphate dehydrogenase-like, C-terminal domain"/>
    <property type="match status" value="1"/>
</dbReference>
<comment type="caution">
    <text evidence="3">The sequence shown here is derived from an EMBL/GenBank/DDBJ whole genome shotgun (WGS) entry which is preliminary data.</text>
</comment>
<dbReference type="Gene3D" id="3.40.50.720">
    <property type="entry name" value="NAD(P)-binding Rossmann-like Domain"/>
    <property type="match status" value="1"/>
</dbReference>
<protein>
    <submittedName>
        <fullName evidence="3">Gfo/Idh/MocA family oxidoreductase</fullName>
    </submittedName>
</protein>
<name>A0AAW6TWJ2_9BACT</name>
<dbReference type="PANTHER" id="PTHR43818">
    <property type="entry name" value="BCDNA.GH03377"/>
    <property type="match status" value="1"/>
</dbReference>
<dbReference type="Gene3D" id="3.30.360.10">
    <property type="entry name" value="Dihydrodipicolinate Reductase, domain 2"/>
    <property type="match status" value="1"/>
</dbReference>
<feature type="domain" description="Gfo/Idh/MocA-like oxidoreductase N-terminal" evidence="1">
    <location>
        <begin position="48"/>
        <end position="155"/>
    </location>
</feature>
<dbReference type="InterPro" id="IPR050463">
    <property type="entry name" value="Gfo/Idh/MocA_oxidrdct_glycsds"/>
</dbReference>
<dbReference type="InterPro" id="IPR055170">
    <property type="entry name" value="GFO_IDH_MocA-like_dom"/>
</dbReference>
<dbReference type="Proteomes" id="UP001431776">
    <property type="component" value="Unassembled WGS sequence"/>
</dbReference>
<gene>
    <name evidence="3" type="ORF">QJ522_13265</name>
</gene>
<dbReference type="InterPro" id="IPR006311">
    <property type="entry name" value="TAT_signal"/>
</dbReference>
<dbReference type="GO" id="GO:0000166">
    <property type="term" value="F:nucleotide binding"/>
    <property type="evidence" value="ECO:0007669"/>
    <property type="project" value="InterPro"/>
</dbReference>
<organism evidence="3 4">
    <name type="scientific">Anaerobaca lacustris</name>
    <dbReference type="NCBI Taxonomy" id="3044600"/>
    <lineage>
        <taxon>Bacteria</taxon>
        <taxon>Pseudomonadati</taxon>
        <taxon>Planctomycetota</taxon>
        <taxon>Phycisphaerae</taxon>
        <taxon>Sedimentisphaerales</taxon>
        <taxon>Anaerobacaceae</taxon>
        <taxon>Anaerobaca</taxon>
    </lineage>
</organism>
<dbReference type="AlphaFoldDB" id="A0AAW6TWJ2"/>
<accession>A0AAW6TWJ2</accession>
<evidence type="ECO:0000259" key="1">
    <source>
        <dbReference type="Pfam" id="PF01408"/>
    </source>
</evidence>
<sequence length="416" mass="45746">MPQTQNPSPQPSVPASLSRRRFMAGAAAASFAIVAPGAVRTFAANAKINIGMVGCGGRGTWIGRLFRDHGGYNVVAAADYFEDRTNRFGEELGVPASHRYTGLKGYLKLMDKVDAVVIKSPPYFHPEQAAAAVAAGKHTYVAKPIAVDVPGCLSIEDSGKTARQKKRCFLIDFQTRADPFYIEALRRVHQENALGKFAFGECTYHAGDPFGGMYDAWRSDPDNPENRMRAWGLDRVLSGDIITEQNIHTLDVMNWIMDAPPLWAVGSGGRKFRPVGTCYDTFSLLFQYANDVAITFSSRQSNGYGTQPEGIRNRMFGTEGILETEYGGQVLIRGDHFYRGGKSPGIYQDGAVANIKTFYDSITTGNFENPTVECSVRSNLITVLGRMAAYEKRMVTWNELMSNTEKLDANLKGLKA</sequence>
<dbReference type="PROSITE" id="PS51318">
    <property type="entry name" value="TAT"/>
    <property type="match status" value="1"/>
</dbReference>
<reference evidence="3" key="1">
    <citation type="submission" date="2023-05" db="EMBL/GenBank/DDBJ databases">
        <title>Anaerotaeda fermentans gen. nov., sp. nov., a novel anaerobic planctomycete of the new family within the order Sedimentisphaerales isolated from Taman Peninsula, Russia.</title>
        <authorList>
            <person name="Khomyakova M.A."/>
            <person name="Merkel A.Y."/>
            <person name="Slobodkin A.I."/>
        </authorList>
    </citation>
    <scope>NUCLEOTIDE SEQUENCE</scope>
    <source>
        <strain evidence="3">M17dextr</strain>
    </source>
</reference>
<dbReference type="SUPFAM" id="SSF51735">
    <property type="entry name" value="NAD(P)-binding Rossmann-fold domains"/>
    <property type="match status" value="1"/>
</dbReference>
<dbReference type="PANTHER" id="PTHR43818:SF5">
    <property type="entry name" value="OXIDOREDUCTASE FAMILY PROTEIN"/>
    <property type="match status" value="1"/>
</dbReference>
<proteinExistence type="predicted"/>
<feature type="domain" description="GFO/IDH/MocA-like oxidoreductase" evidence="2">
    <location>
        <begin position="184"/>
        <end position="323"/>
    </location>
</feature>
<dbReference type="Pfam" id="PF22725">
    <property type="entry name" value="GFO_IDH_MocA_C3"/>
    <property type="match status" value="1"/>
</dbReference>